<dbReference type="SUPFAM" id="SSF52047">
    <property type="entry name" value="RNI-like"/>
    <property type="match status" value="1"/>
</dbReference>
<proteinExistence type="predicted"/>
<dbReference type="OrthoDB" id="2788229at2759"/>
<dbReference type="InParanoid" id="A0A369JXU2"/>
<dbReference type="EMBL" id="LUEZ02000029">
    <property type="protein sequence ID" value="RDB26578.1"/>
    <property type="molecule type" value="Genomic_DNA"/>
</dbReference>
<sequence length="453" mass="51316">MPIPSYPIPVEIVDLIIDELHADTRTLKNCALVLDYPSHSHEARGLLDVFNEHPSLARSVHHLEIWNYKEGLFDLATKQWTQITDDILPRIFEKLHSLRFFALSACPTMFDFFIHPPEINWSHISPPLIFALTTMLHASPIYAVAIQGFTNIPIADIAIGCPHLTRLKLSCTDTRLTWDADHDDLFDANLEIPTALESRVQSDAVRDRHHLKSLIMDDHSVITIQGLFHSAILPQSRLCLSHLSEIEIRKSIRGMGCLPEKIMSFASGSLRTLSWDCPNYTSYTEQGVAMDAPSIPTYIRSLRLSFDHLHGVTSHHMSYVCTALEEIAKDNAQLEEILLILKVERPSKIDDVWCESAHWTARFDELLTGADTFPHLQHIVILIWHPPSEHSQRAQVELCNEICMRLERMLQQLQAKGILSVLWVVSAFEKGLSGLIIAEEASVRKIEDGGFVI</sequence>
<gene>
    <name evidence="1" type="ORF">Hypma_005655</name>
</gene>
<dbReference type="Gene3D" id="3.80.10.10">
    <property type="entry name" value="Ribonuclease Inhibitor"/>
    <property type="match status" value="1"/>
</dbReference>
<protein>
    <recommendedName>
        <fullName evidence="3">F-box domain-containing protein</fullName>
    </recommendedName>
</protein>
<evidence type="ECO:0000313" key="2">
    <source>
        <dbReference type="Proteomes" id="UP000076154"/>
    </source>
</evidence>
<evidence type="ECO:0008006" key="3">
    <source>
        <dbReference type="Google" id="ProtNLM"/>
    </source>
</evidence>
<organism evidence="1 2">
    <name type="scientific">Hypsizygus marmoreus</name>
    <name type="common">White beech mushroom</name>
    <name type="synonym">Agaricus marmoreus</name>
    <dbReference type="NCBI Taxonomy" id="39966"/>
    <lineage>
        <taxon>Eukaryota</taxon>
        <taxon>Fungi</taxon>
        <taxon>Dikarya</taxon>
        <taxon>Basidiomycota</taxon>
        <taxon>Agaricomycotina</taxon>
        <taxon>Agaricomycetes</taxon>
        <taxon>Agaricomycetidae</taxon>
        <taxon>Agaricales</taxon>
        <taxon>Tricholomatineae</taxon>
        <taxon>Lyophyllaceae</taxon>
        <taxon>Hypsizygus</taxon>
    </lineage>
</organism>
<reference evidence="1" key="1">
    <citation type="submission" date="2018-04" db="EMBL/GenBank/DDBJ databases">
        <title>Whole genome sequencing of Hypsizygus marmoreus.</title>
        <authorList>
            <person name="Choi I.-G."/>
            <person name="Min B."/>
            <person name="Kim J.-G."/>
            <person name="Kim S."/>
            <person name="Oh Y.-L."/>
            <person name="Kong W.-S."/>
            <person name="Park H."/>
            <person name="Jeong J."/>
            <person name="Song E.-S."/>
        </authorList>
    </citation>
    <scope>NUCLEOTIDE SEQUENCE [LARGE SCALE GENOMIC DNA]</scope>
    <source>
        <strain evidence="1">51987-8</strain>
    </source>
</reference>
<keyword evidence="2" id="KW-1185">Reference proteome</keyword>
<dbReference type="InterPro" id="IPR032675">
    <property type="entry name" value="LRR_dom_sf"/>
</dbReference>
<name>A0A369JXU2_HYPMA</name>
<comment type="caution">
    <text evidence="1">The sequence shown here is derived from an EMBL/GenBank/DDBJ whole genome shotgun (WGS) entry which is preliminary data.</text>
</comment>
<dbReference type="Proteomes" id="UP000076154">
    <property type="component" value="Unassembled WGS sequence"/>
</dbReference>
<accession>A0A369JXU2</accession>
<evidence type="ECO:0000313" key="1">
    <source>
        <dbReference type="EMBL" id="RDB26578.1"/>
    </source>
</evidence>
<dbReference type="AlphaFoldDB" id="A0A369JXU2"/>